<evidence type="ECO:0000313" key="2">
    <source>
        <dbReference type="EMBL" id="KAL2327559.1"/>
    </source>
</evidence>
<dbReference type="Proteomes" id="UP001603857">
    <property type="component" value="Unassembled WGS sequence"/>
</dbReference>
<dbReference type="AlphaFoldDB" id="A0ABD1LVI8"/>
<keyword evidence="1" id="KW-0732">Signal</keyword>
<gene>
    <name evidence="2" type="ORF">Fmac_020986</name>
</gene>
<feature type="chain" id="PRO_5044872265" evidence="1">
    <location>
        <begin position="17"/>
        <end position="136"/>
    </location>
</feature>
<evidence type="ECO:0000256" key="1">
    <source>
        <dbReference type="SAM" id="SignalP"/>
    </source>
</evidence>
<reference evidence="2 3" key="1">
    <citation type="submission" date="2024-08" db="EMBL/GenBank/DDBJ databases">
        <title>Insights into the chromosomal genome structure of Flemingia macrophylla.</title>
        <authorList>
            <person name="Ding Y."/>
            <person name="Zhao Y."/>
            <person name="Bi W."/>
            <person name="Wu M."/>
            <person name="Zhao G."/>
            <person name="Gong Y."/>
            <person name="Li W."/>
            <person name="Zhang P."/>
        </authorList>
    </citation>
    <scope>NUCLEOTIDE SEQUENCE [LARGE SCALE GENOMIC DNA]</scope>
    <source>
        <strain evidence="2">DYQJB</strain>
        <tissue evidence="2">Leaf</tissue>
    </source>
</reference>
<feature type="signal peptide" evidence="1">
    <location>
        <begin position="1"/>
        <end position="16"/>
    </location>
</feature>
<name>A0ABD1LVI8_9FABA</name>
<organism evidence="2 3">
    <name type="scientific">Flemingia macrophylla</name>
    <dbReference type="NCBI Taxonomy" id="520843"/>
    <lineage>
        <taxon>Eukaryota</taxon>
        <taxon>Viridiplantae</taxon>
        <taxon>Streptophyta</taxon>
        <taxon>Embryophyta</taxon>
        <taxon>Tracheophyta</taxon>
        <taxon>Spermatophyta</taxon>
        <taxon>Magnoliopsida</taxon>
        <taxon>eudicotyledons</taxon>
        <taxon>Gunneridae</taxon>
        <taxon>Pentapetalae</taxon>
        <taxon>rosids</taxon>
        <taxon>fabids</taxon>
        <taxon>Fabales</taxon>
        <taxon>Fabaceae</taxon>
        <taxon>Papilionoideae</taxon>
        <taxon>50 kb inversion clade</taxon>
        <taxon>NPAAA clade</taxon>
        <taxon>indigoferoid/millettioid clade</taxon>
        <taxon>Phaseoleae</taxon>
        <taxon>Flemingia</taxon>
    </lineage>
</organism>
<sequence>MNFLNLLTIRLMSSSSVPLLLLVDSLPLVSRLIFKANPLASLSFCSSSAILDMSISYSLNFPNLGQILGLSYCCHSCLPLSVEGFQNLDINFFFIKFLAKTLQIVDNVGESFLNIHDCFPLTHSKHFIFLNESILS</sequence>
<proteinExistence type="predicted"/>
<comment type="caution">
    <text evidence="2">The sequence shown here is derived from an EMBL/GenBank/DDBJ whole genome shotgun (WGS) entry which is preliminary data.</text>
</comment>
<evidence type="ECO:0000313" key="3">
    <source>
        <dbReference type="Proteomes" id="UP001603857"/>
    </source>
</evidence>
<protein>
    <submittedName>
        <fullName evidence="2">Uncharacterized protein</fullName>
    </submittedName>
</protein>
<keyword evidence="3" id="KW-1185">Reference proteome</keyword>
<accession>A0ABD1LVI8</accession>
<dbReference type="EMBL" id="JBGMDY010000007">
    <property type="protein sequence ID" value="KAL2327559.1"/>
    <property type="molecule type" value="Genomic_DNA"/>
</dbReference>